<reference evidence="1 2" key="1">
    <citation type="submission" date="2014-06" db="EMBL/GenBank/DDBJ databases">
        <authorList>
            <person name="Ju J."/>
            <person name="Zhang J."/>
        </authorList>
    </citation>
    <scope>NUCLEOTIDE SEQUENCE [LARGE SCALE GENOMIC DNA]</scope>
    <source>
        <strain evidence="1">DmW_048</strain>
    </source>
</reference>
<organism evidence="1 2">
    <name type="scientific">Acetobacter orientalis</name>
    <dbReference type="NCBI Taxonomy" id="146474"/>
    <lineage>
        <taxon>Bacteria</taxon>
        <taxon>Pseudomonadati</taxon>
        <taxon>Pseudomonadota</taxon>
        <taxon>Alphaproteobacteria</taxon>
        <taxon>Acetobacterales</taxon>
        <taxon>Acetobacteraceae</taxon>
        <taxon>Acetobacter</taxon>
    </lineage>
</organism>
<gene>
    <name evidence="1" type="ORF">HK15_04920</name>
</gene>
<comment type="caution">
    <text evidence="1">The sequence shown here is derived from an EMBL/GenBank/DDBJ whole genome shotgun (WGS) entry which is preliminary data.</text>
</comment>
<evidence type="ECO:0000313" key="2">
    <source>
        <dbReference type="Proteomes" id="UP000194999"/>
    </source>
</evidence>
<proteinExistence type="predicted"/>
<dbReference type="AlphaFoldDB" id="A0A252AXJ3"/>
<dbReference type="EMBL" id="JOOY01000185">
    <property type="protein sequence ID" value="OUI95944.1"/>
    <property type="molecule type" value="Genomic_DNA"/>
</dbReference>
<accession>A0A252AXJ3</accession>
<sequence>MLFFNTLNRNNFATRRFQLTKNQVCNPPFLKTLALYKRLTFNRQRKPQLWQARQKMLKIVRTL</sequence>
<protein>
    <submittedName>
        <fullName evidence="1">Uncharacterized protein</fullName>
    </submittedName>
</protein>
<name>A0A252AXJ3_9PROT</name>
<dbReference type="Proteomes" id="UP000194999">
    <property type="component" value="Unassembled WGS sequence"/>
</dbReference>
<evidence type="ECO:0000313" key="1">
    <source>
        <dbReference type="EMBL" id="OUI95944.1"/>
    </source>
</evidence>